<evidence type="ECO:0000313" key="2">
    <source>
        <dbReference type="EMBL" id="XDV60684.1"/>
    </source>
</evidence>
<dbReference type="EMBL" id="CP165734">
    <property type="protein sequence ID" value="XDV60684.1"/>
    <property type="molecule type" value="Genomic_DNA"/>
</dbReference>
<feature type="region of interest" description="Disordered" evidence="1">
    <location>
        <begin position="355"/>
        <end position="375"/>
    </location>
</feature>
<organism evidence="2">
    <name type="scientific">Bradyrhizobium sp. LLZ17</name>
    <dbReference type="NCBI Taxonomy" id="3239388"/>
    <lineage>
        <taxon>Bacteria</taxon>
        <taxon>Pseudomonadati</taxon>
        <taxon>Pseudomonadota</taxon>
        <taxon>Alphaproteobacteria</taxon>
        <taxon>Hyphomicrobiales</taxon>
        <taxon>Nitrobacteraceae</taxon>
        <taxon>Bradyrhizobium</taxon>
    </lineage>
</organism>
<proteinExistence type="predicted"/>
<reference evidence="2" key="1">
    <citation type="submission" date="2024-08" db="EMBL/GenBank/DDBJ databases">
        <authorList>
            <person name="Chaddad Z."/>
            <person name="Lamrabet M."/>
            <person name="Bouhnik O."/>
            <person name="Alami S."/>
            <person name="Wipf D."/>
            <person name="Courty P.E."/>
            <person name="Missbah El Idrissi M."/>
        </authorList>
    </citation>
    <scope>NUCLEOTIDE SEQUENCE</scope>
    <source>
        <strain evidence="2">LLZ17</strain>
    </source>
</reference>
<accession>A0AB39XTV0</accession>
<evidence type="ECO:0008006" key="3">
    <source>
        <dbReference type="Google" id="ProtNLM"/>
    </source>
</evidence>
<evidence type="ECO:0000256" key="1">
    <source>
        <dbReference type="SAM" id="MobiDB-lite"/>
    </source>
</evidence>
<sequence>MRHILRQTALTLASFAFLYALIGGLSFLVFPDPARGARDFQAADHTLFMTVPKYVFLGRSILDGLGNKVLLVGASNTGVGFIQTSMQSKLPCAQISNLGMGGANISEVKQVIDLVHETQGTREHGLNTFVIGVWYGMFVDSETRYADPDRPRGETDLDIERYRYGFYRRTPDGPVAVLPPRWLDAGVLALRPLLLVEKAAREARAGVNLLLTGRRSAQRTEAEREAVVMSDAEKKKALDYWKESMGFKSEISDAQVALLGRTIEGLLASGEKVALIDLPIPAWHRDASPYQGNYEQKIQELSEKFKSRPNFVFMSMSDLDGNEDYSDEVHAKRHLANVWSNRLAGVLNSFVCSEPSTKPRISLGAPEKATASSDQ</sequence>
<name>A0AB39XTV0_9BRAD</name>
<protein>
    <recommendedName>
        <fullName evidence="3">SGNH hydrolase-type esterase domain-containing protein</fullName>
    </recommendedName>
</protein>
<gene>
    <name evidence="2" type="ORF">AB8Z38_15935</name>
</gene>
<dbReference type="RefSeq" id="WP_369726035.1">
    <property type="nucleotide sequence ID" value="NZ_CP165734.1"/>
</dbReference>
<dbReference type="AlphaFoldDB" id="A0AB39XTV0"/>